<dbReference type="InterPro" id="IPR051940">
    <property type="entry name" value="Chitin_bind-dev_reg"/>
</dbReference>
<feature type="non-terminal residue" evidence="8">
    <location>
        <position position="494"/>
    </location>
</feature>
<keyword evidence="3" id="KW-0732">Signal</keyword>
<reference evidence="8" key="1">
    <citation type="submission" date="2023-06" db="EMBL/GenBank/DDBJ databases">
        <authorList>
            <person name="Delattre M."/>
        </authorList>
    </citation>
    <scope>NUCLEOTIDE SEQUENCE</scope>
    <source>
        <strain evidence="8">AF72</strain>
    </source>
</reference>
<dbReference type="AlphaFoldDB" id="A0AA36DDM0"/>
<feature type="domain" description="Chitin-binding type-2" evidence="7">
    <location>
        <begin position="399"/>
        <end position="458"/>
    </location>
</feature>
<comment type="caution">
    <text evidence="8">The sequence shown here is derived from an EMBL/GenBank/DDBJ whole genome shotgun (WGS) entry which is preliminary data.</text>
</comment>
<proteinExistence type="predicted"/>
<dbReference type="InterPro" id="IPR002557">
    <property type="entry name" value="Chitin-bd_dom"/>
</dbReference>
<evidence type="ECO:0000256" key="5">
    <source>
        <dbReference type="ARBA" id="ARBA00023157"/>
    </source>
</evidence>
<feature type="domain" description="Chitin-binding type-2" evidence="7">
    <location>
        <begin position="25"/>
        <end position="81"/>
    </location>
</feature>
<evidence type="ECO:0000256" key="3">
    <source>
        <dbReference type="ARBA" id="ARBA00022729"/>
    </source>
</evidence>
<organism evidence="8 9">
    <name type="scientific">Mesorhabditis spiculigera</name>
    <dbReference type="NCBI Taxonomy" id="96644"/>
    <lineage>
        <taxon>Eukaryota</taxon>
        <taxon>Metazoa</taxon>
        <taxon>Ecdysozoa</taxon>
        <taxon>Nematoda</taxon>
        <taxon>Chromadorea</taxon>
        <taxon>Rhabditida</taxon>
        <taxon>Rhabditina</taxon>
        <taxon>Rhabditomorpha</taxon>
        <taxon>Rhabditoidea</taxon>
        <taxon>Rhabditidae</taxon>
        <taxon>Mesorhabditinae</taxon>
        <taxon>Mesorhabditis</taxon>
    </lineage>
</organism>
<dbReference type="SMART" id="SM00494">
    <property type="entry name" value="ChtBD2"/>
    <property type="match status" value="5"/>
</dbReference>
<keyword evidence="2" id="KW-0147">Chitin-binding</keyword>
<dbReference type="PANTHER" id="PTHR23301">
    <property type="entry name" value="CHITIN BINDING PERITROPHIN-A"/>
    <property type="match status" value="1"/>
</dbReference>
<feature type="domain" description="Chitin-binding type-2" evidence="7">
    <location>
        <begin position="92"/>
        <end position="136"/>
    </location>
</feature>
<dbReference type="GO" id="GO:0008061">
    <property type="term" value="F:chitin binding"/>
    <property type="evidence" value="ECO:0007669"/>
    <property type="project" value="UniProtKB-KW"/>
</dbReference>
<evidence type="ECO:0000313" key="8">
    <source>
        <dbReference type="EMBL" id="CAJ0585301.1"/>
    </source>
</evidence>
<dbReference type="PROSITE" id="PS50940">
    <property type="entry name" value="CHIT_BIND_II"/>
    <property type="match status" value="5"/>
</dbReference>
<sequence>MQCNSGRTFNEDLQTCQDDYTCAAERECNNGDSYSLNCHTFAKCNSGTYEWYSCPKMTSWNRSTQTCEQGRFDVQAGQCVTDGRMQCGNGHELACKHGSFLVPQPNCGRFLQCKFGQWQEFECPDSYTFSKTAAKCVPGSCENGQYGDVQYEAGADSNGQFGIPTNTSLRSREPSDVYRQPISGSYGVPSFPQPPAPPPSYETAQCRDKDRVVDPIDCTRFLECTQYGRYRMMECPPRTFFDPFSRSCIQGICWEGEWREGRCPNNQPFINGRCDTGKACPGYTDPYTQQDCQSGQVRAHPNNNRAYWVCDMGGWVQRECPEKSYFDWKTSRCVWDQQLVYPEPPGDWCYQGQKRAIAGQCGLFELCYQGKWYKQSCEFGSGFADGRCIRGLCEGMTVGGECTQREGVENYRLDPMSCDHYYQCAPYGWQLMPCGAGTVWNPEKTVCDWPREVPYCNAKGTYDFCSLQIRATEPYEKPTQELLEFYAFFNKFVL</sequence>
<feature type="domain" description="Chitin-binding type-2" evidence="7">
    <location>
        <begin position="289"/>
        <end position="351"/>
    </location>
</feature>
<keyword evidence="1" id="KW-0217">Developmental protein</keyword>
<keyword evidence="9" id="KW-1185">Reference proteome</keyword>
<dbReference type="SUPFAM" id="SSF57625">
    <property type="entry name" value="Invertebrate chitin-binding proteins"/>
    <property type="match status" value="4"/>
</dbReference>
<dbReference type="Gene3D" id="2.170.140.10">
    <property type="entry name" value="Chitin binding domain"/>
    <property type="match status" value="3"/>
</dbReference>
<dbReference type="InterPro" id="IPR036508">
    <property type="entry name" value="Chitin-bd_dom_sf"/>
</dbReference>
<evidence type="ECO:0000313" key="9">
    <source>
        <dbReference type="Proteomes" id="UP001177023"/>
    </source>
</evidence>
<protein>
    <recommendedName>
        <fullName evidence="7">Chitin-binding type-2 domain-containing protein</fullName>
    </recommendedName>
</protein>
<feature type="domain" description="Chitin-binding type-2" evidence="7">
    <location>
        <begin position="203"/>
        <end position="248"/>
    </location>
</feature>
<dbReference type="Proteomes" id="UP001177023">
    <property type="component" value="Unassembled WGS sequence"/>
</dbReference>
<accession>A0AA36DDM0</accession>
<dbReference type="EMBL" id="CATQJA010002703">
    <property type="protein sequence ID" value="CAJ0585301.1"/>
    <property type="molecule type" value="Genomic_DNA"/>
</dbReference>
<name>A0AA36DDM0_9BILA</name>
<dbReference type="Pfam" id="PF01607">
    <property type="entry name" value="CBM_14"/>
    <property type="match status" value="4"/>
</dbReference>
<evidence type="ECO:0000259" key="7">
    <source>
        <dbReference type="PROSITE" id="PS50940"/>
    </source>
</evidence>
<evidence type="ECO:0000256" key="2">
    <source>
        <dbReference type="ARBA" id="ARBA00022669"/>
    </source>
</evidence>
<dbReference type="GO" id="GO:0005576">
    <property type="term" value="C:extracellular region"/>
    <property type="evidence" value="ECO:0007669"/>
    <property type="project" value="InterPro"/>
</dbReference>
<keyword evidence="4" id="KW-0677">Repeat</keyword>
<keyword evidence="5" id="KW-1015">Disulfide bond</keyword>
<evidence type="ECO:0000256" key="4">
    <source>
        <dbReference type="ARBA" id="ARBA00022737"/>
    </source>
</evidence>
<evidence type="ECO:0000256" key="6">
    <source>
        <dbReference type="ARBA" id="ARBA00023180"/>
    </source>
</evidence>
<gene>
    <name evidence="8" type="ORF">MSPICULIGERA_LOCUS23328</name>
</gene>
<keyword evidence="6" id="KW-0325">Glycoprotein</keyword>
<evidence type="ECO:0000256" key="1">
    <source>
        <dbReference type="ARBA" id="ARBA00022473"/>
    </source>
</evidence>
<dbReference type="PANTHER" id="PTHR23301:SF0">
    <property type="entry name" value="CHITIN-BINDING TYPE-2 DOMAIN-CONTAINING PROTEIN-RELATED"/>
    <property type="match status" value="1"/>
</dbReference>